<dbReference type="GO" id="GO:0016301">
    <property type="term" value="F:kinase activity"/>
    <property type="evidence" value="ECO:0007669"/>
    <property type="project" value="UniProtKB-KW"/>
</dbReference>
<accession>A0A1G9T4J3</accession>
<name>A0A1G9T4J3_9BACI</name>
<gene>
    <name evidence="2" type="ORF">SAMN05216244_2415</name>
</gene>
<organism evidence="2 3">
    <name type="scientific">Sediminibacillus halophilus</name>
    <dbReference type="NCBI Taxonomy" id="482461"/>
    <lineage>
        <taxon>Bacteria</taxon>
        <taxon>Bacillati</taxon>
        <taxon>Bacillota</taxon>
        <taxon>Bacilli</taxon>
        <taxon>Bacillales</taxon>
        <taxon>Bacillaceae</taxon>
        <taxon>Sediminibacillus</taxon>
    </lineage>
</organism>
<dbReference type="AlphaFoldDB" id="A0A1G9T4J3"/>
<keyword evidence="2" id="KW-0418">Kinase</keyword>
<dbReference type="GO" id="GO:0005524">
    <property type="term" value="F:ATP binding"/>
    <property type="evidence" value="ECO:0007669"/>
    <property type="project" value="InterPro"/>
</dbReference>
<dbReference type="Pfam" id="PF00485">
    <property type="entry name" value="PRK"/>
    <property type="match status" value="1"/>
</dbReference>
<dbReference type="PANTHER" id="PTHR10285">
    <property type="entry name" value="URIDINE KINASE"/>
    <property type="match status" value="1"/>
</dbReference>
<dbReference type="NCBIfam" id="NF005807">
    <property type="entry name" value="PRK07667.1"/>
    <property type="match status" value="1"/>
</dbReference>
<dbReference type="InterPro" id="IPR006083">
    <property type="entry name" value="PRK/URK"/>
</dbReference>
<dbReference type="STRING" id="482461.SAMN05216244_2415"/>
<feature type="domain" description="Phosphoribulokinase/uridine kinase" evidence="1">
    <location>
        <begin position="22"/>
        <end position="195"/>
    </location>
</feature>
<dbReference type="InterPro" id="IPR027417">
    <property type="entry name" value="P-loop_NTPase"/>
</dbReference>
<evidence type="ECO:0000313" key="3">
    <source>
        <dbReference type="Proteomes" id="UP000182347"/>
    </source>
</evidence>
<protein>
    <submittedName>
        <fullName evidence="2">Uridine kinase</fullName>
    </submittedName>
</protein>
<evidence type="ECO:0000313" key="2">
    <source>
        <dbReference type="EMBL" id="SDM41975.1"/>
    </source>
</evidence>
<dbReference type="OrthoDB" id="1420794at2"/>
<dbReference type="SUPFAM" id="SSF52540">
    <property type="entry name" value="P-loop containing nucleoside triphosphate hydrolases"/>
    <property type="match status" value="1"/>
</dbReference>
<dbReference type="EMBL" id="FNHF01000003">
    <property type="protein sequence ID" value="SDM41975.1"/>
    <property type="molecule type" value="Genomic_DNA"/>
</dbReference>
<dbReference type="RefSeq" id="WP_074599322.1">
    <property type="nucleotide sequence ID" value="NZ_FNHF01000003.1"/>
</dbReference>
<reference evidence="3" key="1">
    <citation type="submission" date="2016-10" db="EMBL/GenBank/DDBJ databases">
        <authorList>
            <person name="Varghese N."/>
            <person name="Submissions S."/>
        </authorList>
    </citation>
    <scope>NUCLEOTIDE SEQUENCE [LARGE SCALE GENOMIC DNA]</scope>
    <source>
        <strain evidence="3">CGMCC 1.6199</strain>
    </source>
</reference>
<sequence>MEENISNVVKMFPAVEQNQKVVIGIDGLSRAGKTTFVSSIERDMQEKKIPVCIFHIDDYIVERKRRYHTGYEAWYEYYYLQWDINYLRKYLFERLKETKELQLRTYDDLADTQSLQTIKLLDTCLIIIEGVFLQRKEWRKYYDFMIYLDSPREKRFHRESQTTRNNIEKFEKRYWKAEDYYMETVSPIENADIVVRN</sequence>
<dbReference type="Proteomes" id="UP000182347">
    <property type="component" value="Unassembled WGS sequence"/>
</dbReference>
<evidence type="ECO:0000259" key="1">
    <source>
        <dbReference type="Pfam" id="PF00485"/>
    </source>
</evidence>
<keyword evidence="2" id="KW-0808">Transferase</keyword>
<dbReference type="Gene3D" id="3.40.50.300">
    <property type="entry name" value="P-loop containing nucleotide triphosphate hydrolases"/>
    <property type="match status" value="1"/>
</dbReference>
<proteinExistence type="predicted"/>
<keyword evidence="3" id="KW-1185">Reference proteome</keyword>